<dbReference type="InterPro" id="IPR001789">
    <property type="entry name" value="Sig_transdc_resp-reg_receiver"/>
</dbReference>
<evidence type="ECO:0000313" key="4">
    <source>
        <dbReference type="Proteomes" id="UP000294299"/>
    </source>
</evidence>
<dbReference type="Proteomes" id="UP000294299">
    <property type="component" value="Chromosome NFRAN"/>
</dbReference>
<dbReference type="EMBL" id="LR216287">
    <property type="protein sequence ID" value="VFJ14380.1"/>
    <property type="molecule type" value="Genomic_DNA"/>
</dbReference>
<dbReference type="SMART" id="SM00448">
    <property type="entry name" value="REC"/>
    <property type="match status" value="1"/>
</dbReference>
<dbReference type="SUPFAM" id="SSF52172">
    <property type="entry name" value="CheY-like"/>
    <property type="match status" value="1"/>
</dbReference>
<sequence>MNLLAIDDSSDTLEAISDYCNIEGVKCKVASEGLQGLLEIQKQEYDLILLDMAIPEYSGFDILDQLKKQGVREKNLVVITAAKLDMDNFSDYKEVGIKEVLHKPISLDQLDELIDKYSKARKGAHISSV</sequence>
<dbReference type="InterPro" id="IPR011006">
    <property type="entry name" value="CheY-like_superfamily"/>
</dbReference>
<proteinExistence type="predicted"/>
<dbReference type="GeneID" id="39421337"/>
<dbReference type="CDD" id="cd00156">
    <property type="entry name" value="REC"/>
    <property type="match status" value="1"/>
</dbReference>
<dbReference type="InterPro" id="IPR050595">
    <property type="entry name" value="Bact_response_regulator"/>
</dbReference>
<dbReference type="GO" id="GO:0000160">
    <property type="term" value="P:phosphorelay signal transduction system"/>
    <property type="evidence" value="ECO:0007669"/>
    <property type="project" value="InterPro"/>
</dbReference>
<dbReference type="OrthoDB" id="9652at2157"/>
<reference evidence="3 4" key="1">
    <citation type="submission" date="2019-02" db="EMBL/GenBank/DDBJ databases">
        <authorList>
            <person name="Lehtovirta-Morley E L."/>
        </authorList>
    </citation>
    <scope>NUCLEOTIDE SEQUENCE [LARGE SCALE GENOMIC DNA]</scope>
    <source>
        <strain evidence="3">NFRAN1</strain>
    </source>
</reference>
<dbReference type="GO" id="GO:0004673">
    <property type="term" value="F:protein histidine kinase activity"/>
    <property type="evidence" value="ECO:0007669"/>
    <property type="project" value="UniProtKB-EC"/>
</dbReference>
<accession>A0A484I9H7</accession>
<keyword evidence="4" id="KW-1185">Reference proteome</keyword>
<dbReference type="KEGG" id="nfn:NFRAN_2058"/>
<dbReference type="AlphaFoldDB" id="A0A484I9H7"/>
<dbReference type="EC" id="2.7.13.3" evidence="3"/>
<feature type="domain" description="Response regulatory" evidence="2">
    <location>
        <begin position="2"/>
        <end position="118"/>
    </location>
</feature>
<protein>
    <submittedName>
        <fullName evidence="3">Sensor histidine kinase RcsC</fullName>
        <ecNumber evidence="3">2.7.13.3</ecNumber>
    </submittedName>
</protein>
<gene>
    <name evidence="3" type="primary">rcsC</name>
    <name evidence="3" type="ORF">NFRAN_2058</name>
</gene>
<keyword evidence="3" id="KW-0808">Transferase</keyword>
<organism evidence="3 4">
    <name type="scientific">Candidatus Nitrosocosmicus franklandianus</name>
    <dbReference type="NCBI Taxonomy" id="1798806"/>
    <lineage>
        <taxon>Archaea</taxon>
        <taxon>Nitrososphaerota</taxon>
        <taxon>Nitrososphaeria</taxon>
        <taxon>Nitrososphaerales</taxon>
        <taxon>Nitrososphaeraceae</taxon>
        <taxon>Candidatus Nitrosocosmicus</taxon>
    </lineage>
</organism>
<evidence type="ECO:0000256" key="1">
    <source>
        <dbReference type="ARBA" id="ARBA00022553"/>
    </source>
</evidence>
<dbReference type="Pfam" id="PF00072">
    <property type="entry name" value="Response_reg"/>
    <property type="match status" value="1"/>
</dbReference>
<dbReference type="PROSITE" id="PS50110">
    <property type="entry name" value="RESPONSE_REGULATORY"/>
    <property type="match status" value="1"/>
</dbReference>
<keyword evidence="1" id="KW-0597">Phosphoprotein</keyword>
<dbReference type="PANTHER" id="PTHR44591">
    <property type="entry name" value="STRESS RESPONSE REGULATOR PROTEIN 1"/>
    <property type="match status" value="1"/>
</dbReference>
<dbReference type="PANTHER" id="PTHR44591:SF3">
    <property type="entry name" value="RESPONSE REGULATORY DOMAIN-CONTAINING PROTEIN"/>
    <property type="match status" value="1"/>
</dbReference>
<dbReference type="RefSeq" id="WP_172602228.1">
    <property type="nucleotide sequence ID" value="NZ_LR216287.1"/>
</dbReference>
<dbReference type="Gene3D" id="3.40.50.2300">
    <property type="match status" value="1"/>
</dbReference>
<evidence type="ECO:0000259" key="2">
    <source>
        <dbReference type="PROSITE" id="PS50110"/>
    </source>
</evidence>
<name>A0A484I9H7_9ARCH</name>
<evidence type="ECO:0000313" key="3">
    <source>
        <dbReference type="EMBL" id="VFJ14380.1"/>
    </source>
</evidence>
<keyword evidence="3" id="KW-0418">Kinase</keyword>